<dbReference type="RefSeq" id="WP_220645609.1">
    <property type="nucleotide sequence ID" value="NZ_CP080647.1"/>
</dbReference>
<dbReference type="EMBL" id="CP080647">
    <property type="protein sequence ID" value="QYX76498.1"/>
    <property type="molecule type" value="Genomic_DNA"/>
</dbReference>
<keyword evidence="3" id="KW-1185">Reference proteome</keyword>
<proteinExistence type="predicted"/>
<organism evidence="2 3">
    <name type="scientific">Streptomyces akebiae</name>
    <dbReference type="NCBI Taxonomy" id="2865673"/>
    <lineage>
        <taxon>Bacteria</taxon>
        <taxon>Bacillati</taxon>
        <taxon>Actinomycetota</taxon>
        <taxon>Actinomycetes</taxon>
        <taxon>Kitasatosporales</taxon>
        <taxon>Streptomycetaceae</taxon>
        <taxon>Streptomyces</taxon>
    </lineage>
</organism>
<name>A0ABX8XLL3_9ACTN</name>
<feature type="compositionally biased region" description="Low complexity" evidence="1">
    <location>
        <begin position="277"/>
        <end position="295"/>
    </location>
</feature>
<reference evidence="2 3" key="1">
    <citation type="submission" date="2021-08" db="EMBL/GenBank/DDBJ databases">
        <authorList>
            <person name="Ping M."/>
        </authorList>
    </citation>
    <scope>NUCLEOTIDE SEQUENCE [LARGE SCALE GENOMIC DNA]</scope>
    <source>
        <strain evidence="2 3">MG28</strain>
    </source>
</reference>
<sequence length="295" mass="32081">MSLHVQHFFTELLDLPVHERRVIGDACYAVISPDSPLRLRIEFAQTIRHREYGGLRLSILHPDQGVLDNAYLSFADHSTFTVRDSRIGRQPGHDGYGVIRDWHHDDISPWIGAALTPLSHAIQDYLNVWVPGLAPTTTAVAERDRSVQHDTDPAPARGCWLTDADFLTRLHRATPLWLDIVDSVLDDDFPLTEALTGTRDHAAQLLGIPPAFGLLIEAEAAAQIVQAAGLPVGSPFGPALAAGIDHIAGLPAEQQQQLVKAAARRCALTTPVPASLRPAIAPPRSSNPARPSRGR</sequence>
<dbReference type="Proteomes" id="UP000827138">
    <property type="component" value="Chromosome"/>
</dbReference>
<evidence type="ECO:0000256" key="1">
    <source>
        <dbReference type="SAM" id="MobiDB-lite"/>
    </source>
</evidence>
<evidence type="ECO:0000313" key="2">
    <source>
        <dbReference type="EMBL" id="QYX76498.1"/>
    </source>
</evidence>
<protein>
    <submittedName>
        <fullName evidence="2">Uncharacterized protein</fullName>
    </submittedName>
</protein>
<evidence type="ECO:0000313" key="3">
    <source>
        <dbReference type="Proteomes" id="UP000827138"/>
    </source>
</evidence>
<accession>A0ABX8XLL3</accession>
<feature type="region of interest" description="Disordered" evidence="1">
    <location>
        <begin position="274"/>
        <end position="295"/>
    </location>
</feature>
<gene>
    <name evidence="2" type="ORF">K1J60_08235</name>
</gene>